<protein>
    <recommendedName>
        <fullName evidence="2">histidine kinase</fullName>
        <ecNumber evidence="2">2.7.13.3</ecNumber>
    </recommendedName>
</protein>
<comment type="caution">
    <text evidence="8">The sequence shown here is derived from an EMBL/GenBank/DDBJ whole genome shotgun (WGS) entry which is preliminary data.</text>
</comment>
<dbReference type="InterPro" id="IPR003661">
    <property type="entry name" value="HisK_dim/P_dom"/>
</dbReference>
<feature type="transmembrane region" description="Helical" evidence="5">
    <location>
        <begin position="45"/>
        <end position="63"/>
    </location>
</feature>
<dbReference type="InterPro" id="IPR036097">
    <property type="entry name" value="HisK_dim/P_sf"/>
</dbReference>
<evidence type="ECO:0000256" key="1">
    <source>
        <dbReference type="ARBA" id="ARBA00000085"/>
    </source>
</evidence>
<dbReference type="PRINTS" id="PR00344">
    <property type="entry name" value="BCTRLSENSOR"/>
</dbReference>
<comment type="catalytic activity">
    <reaction evidence="1">
        <text>ATP + protein L-histidine = ADP + protein N-phospho-L-histidine.</text>
        <dbReference type="EC" id="2.7.13.3"/>
    </reaction>
</comment>
<proteinExistence type="predicted"/>
<dbReference type="InterPro" id="IPR001789">
    <property type="entry name" value="Sig_transdc_resp-reg_receiver"/>
</dbReference>
<feature type="modified residue" description="4-aspartylphosphate" evidence="4">
    <location>
        <position position="731"/>
    </location>
</feature>
<name>A0A2T5FYK2_9SPHN</name>
<dbReference type="InterPro" id="IPR003594">
    <property type="entry name" value="HATPase_dom"/>
</dbReference>
<sequence length="803" mass="84707">MASPSIAPALPPAIAAGSRIAVAGVLVAGIVSAGLIWAALGDVPFTAIFLAMFVAAGIALPLMRRGGAAARPQPVIDWSLLSAALEDSTDAVAVTDRDGELLCANSVYEALFGGLPAPAALPFADDGADRLAEAGRIAWRDGDAGVAGLEMATCGLNLRVRRAGLGGAYLVWRFDRAPGRDPLLDSLGMVEGEVGRRLEAAGVMAALVDHDGRVMGANRVFRLRALGDPEQDVTAYAFPDLLRSGEDDLIRLAREPDDADPIRIVPVAVDQADPTGAALFLMLDEDGASALRPGARSTATANVHALLAMLPLGLALAERDGRFLFMNAAFGRAAGLATGEGVLYPSDLVVEEDKATVAEAVRRFAAGRALPGDLAVRLKHRPDEPVVLTIAGAKGLGDAAALLSLKDNSEESKLKRQIAQATKMQAVGQLAGGVAHDFNNILTAIIGHCDLMLMRHTPGDIDYDDIQQIKHNSNRAASLTRQLLAFSRQQTLRPQILQLPDVISEISNLLKRLLGETVTLTVKHGRNLGFVRADPGQLEQVIVNLAVNARDAMPGGGTLALQTYAVSAADVRKLGSEIMPVVDYTALSVSDTGTGIPPEIIGKIFEPFFTTKEVGKGTGLGLSTVYGIVKQTGGFIFAESEPGQGTRFLLYLPVHQAEKATAEPVAPARIEAAGETWGTGTILLVEDEAMVRGVAERALVRQGYRVLIATNGEEALDLLEGGEAVDLLISDVVMPTMDGPTLVRHARGRFPDMPILFMSGYAEEQLRRSIDIDRIAFLPKPFSVQQLAAAARDVMAAAKNHGG</sequence>
<dbReference type="Pfam" id="PF02518">
    <property type="entry name" value="HATPase_c"/>
    <property type="match status" value="1"/>
</dbReference>
<keyword evidence="3 4" id="KW-0597">Phosphoprotein</keyword>
<organism evidence="8 9">
    <name type="scientific">Sphingomonas oleivorans</name>
    <dbReference type="NCBI Taxonomy" id="1735121"/>
    <lineage>
        <taxon>Bacteria</taxon>
        <taxon>Pseudomonadati</taxon>
        <taxon>Pseudomonadota</taxon>
        <taxon>Alphaproteobacteria</taxon>
        <taxon>Sphingomonadales</taxon>
        <taxon>Sphingomonadaceae</taxon>
        <taxon>Sphingomonas</taxon>
    </lineage>
</organism>
<evidence type="ECO:0000256" key="4">
    <source>
        <dbReference type="PROSITE-ProRule" id="PRU00169"/>
    </source>
</evidence>
<keyword evidence="8" id="KW-0418">Kinase</keyword>
<dbReference type="SUPFAM" id="SSF52172">
    <property type="entry name" value="CheY-like"/>
    <property type="match status" value="1"/>
</dbReference>
<dbReference type="Pfam" id="PF00512">
    <property type="entry name" value="HisKA"/>
    <property type="match status" value="1"/>
</dbReference>
<dbReference type="PANTHER" id="PTHR43065">
    <property type="entry name" value="SENSOR HISTIDINE KINASE"/>
    <property type="match status" value="1"/>
</dbReference>
<dbReference type="AlphaFoldDB" id="A0A2T5FYK2"/>
<dbReference type="EC" id="2.7.13.3" evidence="2"/>
<dbReference type="InterPro" id="IPR011006">
    <property type="entry name" value="CheY-like_superfamily"/>
</dbReference>
<keyword evidence="5" id="KW-0472">Membrane</keyword>
<dbReference type="GO" id="GO:0000155">
    <property type="term" value="F:phosphorelay sensor kinase activity"/>
    <property type="evidence" value="ECO:0007669"/>
    <property type="project" value="InterPro"/>
</dbReference>
<reference evidence="8 9" key="1">
    <citation type="submission" date="2017-09" db="EMBL/GenBank/DDBJ databases">
        <title>Sphingomonas panjinensis sp.nov., isolated from oil-contaminated soil.</title>
        <authorList>
            <person name="Wang L."/>
            <person name="Chen L."/>
        </authorList>
    </citation>
    <scope>NUCLEOTIDE SEQUENCE [LARGE SCALE GENOMIC DNA]</scope>
    <source>
        <strain evidence="8 9">FW-11</strain>
    </source>
</reference>
<evidence type="ECO:0000259" key="7">
    <source>
        <dbReference type="PROSITE" id="PS50110"/>
    </source>
</evidence>
<dbReference type="SMART" id="SM00388">
    <property type="entry name" value="HisKA"/>
    <property type="match status" value="1"/>
</dbReference>
<evidence type="ECO:0000256" key="3">
    <source>
        <dbReference type="ARBA" id="ARBA00022553"/>
    </source>
</evidence>
<dbReference type="SMART" id="SM00448">
    <property type="entry name" value="REC"/>
    <property type="match status" value="1"/>
</dbReference>
<dbReference type="Proteomes" id="UP000244162">
    <property type="component" value="Unassembled WGS sequence"/>
</dbReference>
<keyword evidence="5" id="KW-1133">Transmembrane helix</keyword>
<evidence type="ECO:0000313" key="8">
    <source>
        <dbReference type="EMBL" id="PTQ11601.1"/>
    </source>
</evidence>
<evidence type="ECO:0000259" key="6">
    <source>
        <dbReference type="PROSITE" id="PS50109"/>
    </source>
</evidence>
<keyword evidence="8" id="KW-0808">Transferase</keyword>
<feature type="domain" description="Histidine kinase" evidence="6">
    <location>
        <begin position="433"/>
        <end position="656"/>
    </location>
</feature>
<dbReference type="EMBL" id="NWBU01000007">
    <property type="protein sequence ID" value="PTQ11601.1"/>
    <property type="molecule type" value="Genomic_DNA"/>
</dbReference>
<dbReference type="CDD" id="cd00082">
    <property type="entry name" value="HisKA"/>
    <property type="match status" value="1"/>
</dbReference>
<accession>A0A2T5FYK2</accession>
<evidence type="ECO:0000256" key="2">
    <source>
        <dbReference type="ARBA" id="ARBA00012438"/>
    </source>
</evidence>
<dbReference type="OrthoDB" id="9796100at2"/>
<dbReference type="Gene3D" id="3.40.50.2300">
    <property type="match status" value="1"/>
</dbReference>
<dbReference type="SMART" id="SM00387">
    <property type="entry name" value="HATPase_c"/>
    <property type="match status" value="1"/>
</dbReference>
<dbReference type="InterPro" id="IPR036890">
    <property type="entry name" value="HATPase_C_sf"/>
</dbReference>
<dbReference type="SUPFAM" id="SSF55874">
    <property type="entry name" value="ATPase domain of HSP90 chaperone/DNA topoisomerase II/histidine kinase"/>
    <property type="match status" value="1"/>
</dbReference>
<dbReference type="PANTHER" id="PTHR43065:SF42">
    <property type="entry name" value="TWO-COMPONENT SENSOR PPRA"/>
    <property type="match status" value="1"/>
</dbReference>
<dbReference type="FunFam" id="1.10.287.130:FF:000037">
    <property type="entry name" value="Hybrid sensor histidine kinase/response regulator"/>
    <property type="match status" value="1"/>
</dbReference>
<keyword evidence="5" id="KW-0812">Transmembrane</keyword>
<gene>
    <name evidence="8" type="ORF">CLG96_09235</name>
</gene>
<dbReference type="InterPro" id="IPR005467">
    <property type="entry name" value="His_kinase_dom"/>
</dbReference>
<dbReference type="RefSeq" id="WP_107967594.1">
    <property type="nucleotide sequence ID" value="NZ_NWBU01000007.1"/>
</dbReference>
<dbReference type="SUPFAM" id="SSF47384">
    <property type="entry name" value="Homodimeric domain of signal transducing histidine kinase"/>
    <property type="match status" value="1"/>
</dbReference>
<dbReference type="Pfam" id="PF00072">
    <property type="entry name" value="Response_reg"/>
    <property type="match status" value="1"/>
</dbReference>
<dbReference type="Gene3D" id="3.30.565.10">
    <property type="entry name" value="Histidine kinase-like ATPase, C-terminal domain"/>
    <property type="match status" value="1"/>
</dbReference>
<feature type="domain" description="Response regulatory" evidence="7">
    <location>
        <begin position="681"/>
        <end position="795"/>
    </location>
</feature>
<dbReference type="InterPro" id="IPR004358">
    <property type="entry name" value="Sig_transdc_His_kin-like_C"/>
</dbReference>
<evidence type="ECO:0000313" key="9">
    <source>
        <dbReference type="Proteomes" id="UP000244162"/>
    </source>
</evidence>
<evidence type="ECO:0000256" key="5">
    <source>
        <dbReference type="SAM" id="Phobius"/>
    </source>
</evidence>
<dbReference type="PROSITE" id="PS50109">
    <property type="entry name" value="HIS_KIN"/>
    <property type="match status" value="1"/>
</dbReference>
<feature type="transmembrane region" description="Helical" evidence="5">
    <location>
        <begin position="20"/>
        <end position="39"/>
    </location>
</feature>
<dbReference type="Gene3D" id="1.10.287.130">
    <property type="match status" value="1"/>
</dbReference>
<keyword evidence="9" id="KW-1185">Reference proteome</keyword>
<dbReference type="PROSITE" id="PS50110">
    <property type="entry name" value="RESPONSE_REGULATORY"/>
    <property type="match status" value="1"/>
</dbReference>